<dbReference type="KEGG" id="dmt:DESME_02360"/>
<keyword evidence="3" id="KW-1185">Reference proteome</keyword>
<evidence type="ECO:0000256" key="1">
    <source>
        <dbReference type="SAM" id="Phobius"/>
    </source>
</evidence>
<dbReference type="Proteomes" id="UP000010847">
    <property type="component" value="Chromosome"/>
</dbReference>
<organism evidence="2 3">
    <name type="scientific">Desulfitobacterium metallireducens DSM 15288</name>
    <dbReference type="NCBI Taxonomy" id="871968"/>
    <lineage>
        <taxon>Bacteria</taxon>
        <taxon>Bacillati</taxon>
        <taxon>Bacillota</taxon>
        <taxon>Clostridia</taxon>
        <taxon>Eubacteriales</taxon>
        <taxon>Desulfitobacteriaceae</taxon>
        <taxon>Desulfitobacterium</taxon>
    </lineage>
</organism>
<name>W0EC27_9FIRM</name>
<proteinExistence type="predicted"/>
<gene>
    <name evidence="2" type="ORF">DESME_02360</name>
</gene>
<feature type="transmembrane region" description="Helical" evidence="1">
    <location>
        <begin position="73"/>
        <end position="94"/>
    </location>
</feature>
<feature type="transmembrane region" description="Helical" evidence="1">
    <location>
        <begin position="43"/>
        <end position="61"/>
    </location>
</feature>
<dbReference type="STRING" id="871968.DESME_02360"/>
<keyword evidence="1" id="KW-1133">Transmembrane helix</keyword>
<evidence type="ECO:0000313" key="3">
    <source>
        <dbReference type="Proteomes" id="UP000010847"/>
    </source>
</evidence>
<protein>
    <recommendedName>
        <fullName evidence="4">DUF3953 domain-containing protein</fullName>
    </recommendedName>
</protein>
<dbReference type="AlphaFoldDB" id="W0EC27"/>
<accession>W0EC27</accession>
<keyword evidence="1" id="KW-0812">Transmembrane</keyword>
<evidence type="ECO:0008006" key="4">
    <source>
        <dbReference type="Google" id="ProtNLM"/>
    </source>
</evidence>
<reference evidence="2 3" key="1">
    <citation type="submission" date="2013-12" db="EMBL/GenBank/DDBJ databases">
        <authorList>
            <consortium name="DOE Joint Genome Institute"/>
            <person name="Smidt H."/>
            <person name="Huntemann M."/>
            <person name="Han J."/>
            <person name="Chen A."/>
            <person name="Kyrpides N."/>
            <person name="Mavromatis K."/>
            <person name="Markowitz V."/>
            <person name="Palaniappan K."/>
            <person name="Ivanova N."/>
            <person name="Schaumberg A."/>
            <person name="Pati A."/>
            <person name="Liolios K."/>
            <person name="Nordberg H.P."/>
            <person name="Cantor M.N."/>
            <person name="Hua S.X."/>
            <person name="Woyke T."/>
        </authorList>
    </citation>
    <scope>NUCLEOTIDE SEQUENCE [LARGE SCALE GENOMIC DNA]</scope>
    <source>
        <strain evidence="3">DSM 15288</strain>
    </source>
</reference>
<sequence>MNMIKKLFTPINIFRLLAATNVIVISFYSIIMRDTMSELTKDRLNSLTQLLLILFFLMGGVEGFKVEDKTKRYLSYFNFCVAIVMIIINIFIFLKL</sequence>
<feature type="transmembrane region" description="Helical" evidence="1">
    <location>
        <begin position="12"/>
        <end position="31"/>
    </location>
</feature>
<evidence type="ECO:0000313" key="2">
    <source>
        <dbReference type="EMBL" id="AHF08425.1"/>
    </source>
</evidence>
<keyword evidence="1" id="KW-0472">Membrane</keyword>
<dbReference type="HOGENOM" id="CLU_2355168_0_0_9"/>
<dbReference type="EMBL" id="CP007032">
    <property type="protein sequence ID" value="AHF08425.1"/>
    <property type="molecule type" value="Genomic_DNA"/>
</dbReference>